<reference evidence="2 3" key="1">
    <citation type="journal article" date="2018" name="Front. Plant Sci.">
        <title>Red Clover (Trifolium pratense) and Zigzag Clover (T. medium) - A Picture of Genomic Similarities and Differences.</title>
        <authorList>
            <person name="Dluhosova J."/>
            <person name="Istvanek J."/>
            <person name="Nedelnik J."/>
            <person name="Repkova J."/>
        </authorList>
    </citation>
    <scope>NUCLEOTIDE SEQUENCE [LARGE SCALE GENOMIC DNA]</scope>
    <source>
        <strain evidence="3">cv. 10/8</strain>
        <tissue evidence="2">Leaf</tissue>
    </source>
</reference>
<feature type="non-terminal residue" evidence="2">
    <location>
        <position position="1"/>
    </location>
</feature>
<feature type="region of interest" description="Disordered" evidence="1">
    <location>
        <begin position="1"/>
        <end position="36"/>
    </location>
</feature>
<evidence type="ECO:0000256" key="1">
    <source>
        <dbReference type="SAM" id="MobiDB-lite"/>
    </source>
</evidence>
<evidence type="ECO:0000313" key="3">
    <source>
        <dbReference type="Proteomes" id="UP000265520"/>
    </source>
</evidence>
<dbReference type="Proteomes" id="UP000265520">
    <property type="component" value="Unassembled WGS sequence"/>
</dbReference>
<comment type="caution">
    <text evidence="2">The sequence shown here is derived from an EMBL/GenBank/DDBJ whole genome shotgun (WGS) entry which is preliminary data.</text>
</comment>
<organism evidence="2 3">
    <name type="scientific">Trifolium medium</name>
    <dbReference type="NCBI Taxonomy" id="97028"/>
    <lineage>
        <taxon>Eukaryota</taxon>
        <taxon>Viridiplantae</taxon>
        <taxon>Streptophyta</taxon>
        <taxon>Embryophyta</taxon>
        <taxon>Tracheophyta</taxon>
        <taxon>Spermatophyta</taxon>
        <taxon>Magnoliopsida</taxon>
        <taxon>eudicotyledons</taxon>
        <taxon>Gunneridae</taxon>
        <taxon>Pentapetalae</taxon>
        <taxon>rosids</taxon>
        <taxon>fabids</taxon>
        <taxon>Fabales</taxon>
        <taxon>Fabaceae</taxon>
        <taxon>Papilionoideae</taxon>
        <taxon>50 kb inversion clade</taxon>
        <taxon>NPAAA clade</taxon>
        <taxon>Hologalegina</taxon>
        <taxon>IRL clade</taxon>
        <taxon>Trifolieae</taxon>
        <taxon>Trifolium</taxon>
    </lineage>
</organism>
<proteinExistence type="predicted"/>
<dbReference type="EMBL" id="LXQA010603137">
    <property type="protein sequence ID" value="MCI61627.1"/>
    <property type="molecule type" value="Genomic_DNA"/>
</dbReference>
<sequence>AHDIVSEDSYQSVLQASPAAPSHAPQAHVPRPASPPDTVQTFYVCIRYA</sequence>
<feature type="compositionally biased region" description="Low complexity" evidence="1">
    <location>
        <begin position="15"/>
        <end position="28"/>
    </location>
</feature>
<keyword evidence="3" id="KW-1185">Reference proteome</keyword>
<evidence type="ECO:0000313" key="2">
    <source>
        <dbReference type="EMBL" id="MCI61627.1"/>
    </source>
</evidence>
<accession>A0A392TMF5</accession>
<name>A0A392TMF5_9FABA</name>
<protein>
    <submittedName>
        <fullName evidence="2">Uncharacterized protein</fullName>
    </submittedName>
</protein>
<dbReference type="AlphaFoldDB" id="A0A392TMF5"/>